<evidence type="ECO:0000313" key="2">
    <source>
        <dbReference type="Proteomes" id="UP001346869"/>
    </source>
</evidence>
<dbReference type="Proteomes" id="UP001346869">
    <property type="component" value="Unassembled WGS sequence"/>
</dbReference>
<accession>A0AAN7Y683</accession>
<gene>
    <name evidence="1" type="ORF">PBY51_004532</name>
</gene>
<evidence type="ECO:0000313" key="1">
    <source>
        <dbReference type="EMBL" id="KAK5871667.1"/>
    </source>
</evidence>
<protein>
    <submittedName>
        <fullName evidence="1">Uncharacterized protein</fullName>
    </submittedName>
</protein>
<sequence>MDASGRWRGEGTALCTTPVLDIPIVTQDGGPPLLAGPQEVVRQSQSYGPTTQRPFAIPLADKCRGDLATCCHLPESPLTLCVPQTSVIPKDSPLPALWDNQLLQNKD</sequence>
<name>A0AAN7Y683_ELEMC</name>
<keyword evidence="2" id="KW-1185">Reference proteome</keyword>
<organism evidence="1 2">
    <name type="scientific">Eleginops maclovinus</name>
    <name type="common">Patagonian blennie</name>
    <name type="synonym">Eleginus maclovinus</name>
    <dbReference type="NCBI Taxonomy" id="56733"/>
    <lineage>
        <taxon>Eukaryota</taxon>
        <taxon>Metazoa</taxon>
        <taxon>Chordata</taxon>
        <taxon>Craniata</taxon>
        <taxon>Vertebrata</taxon>
        <taxon>Euteleostomi</taxon>
        <taxon>Actinopterygii</taxon>
        <taxon>Neopterygii</taxon>
        <taxon>Teleostei</taxon>
        <taxon>Neoteleostei</taxon>
        <taxon>Acanthomorphata</taxon>
        <taxon>Eupercaria</taxon>
        <taxon>Perciformes</taxon>
        <taxon>Notothenioidei</taxon>
        <taxon>Eleginopidae</taxon>
        <taxon>Eleginops</taxon>
    </lineage>
</organism>
<reference evidence="1 2" key="2">
    <citation type="journal article" date="2023" name="Mol. Biol. Evol.">
        <title>Genomics of Secondarily Temperate Adaptation in the Only Non-Antarctic Icefish.</title>
        <authorList>
            <person name="Rivera-Colon A.G."/>
            <person name="Rayamajhi N."/>
            <person name="Minhas B.F."/>
            <person name="Madrigal G."/>
            <person name="Bilyk K.T."/>
            <person name="Yoon V."/>
            <person name="Hune M."/>
            <person name="Gregory S."/>
            <person name="Cheng C.H.C."/>
            <person name="Catchen J.M."/>
        </authorList>
    </citation>
    <scope>NUCLEOTIDE SEQUENCE [LARGE SCALE GENOMIC DNA]</scope>
    <source>
        <strain evidence="1">JMC-PN-2008</strain>
    </source>
</reference>
<reference evidence="1 2" key="1">
    <citation type="journal article" date="2023" name="Genes (Basel)">
        <title>Chromosome-Level Genome Assembly and Circadian Gene Repertoire of the Patagonia Blennie Eleginops maclovinus-The Closest Ancestral Proxy of Antarctic Cryonotothenioids.</title>
        <authorList>
            <person name="Cheng C.C."/>
            <person name="Rivera-Colon A.G."/>
            <person name="Minhas B.F."/>
            <person name="Wilson L."/>
            <person name="Rayamajhi N."/>
            <person name="Vargas-Chacoff L."/>
            <person name="Catchen J.M."/>
        </authorList>
    </citation>
    <scope>NUCLEOTIDE SEQUENCE [LARGE SCALE GENOMIC DNA]</scope>
    <source>
        <strain evidence="1">JMC-PN-2008</strain>
    </source>
</reference>
<dbReference type="EMBL" id="JAUZQC010000005">
    <property type="protein sequence ID" value="KAK5871667.1"/>
    <property type="molecule type" value="Genomic_DNA"/>
</dbReference>
<comment type="caution">
    <text evidence="1">The sequence shown here is derived from an EMBL/GenBank/DDBJ whole genome shotgun (WGS) entry which is preliminary data.</text>
</comment>
<dbReference type="AlphaFoldDB" id="A0AAN7Y683"/>
<proteinExistence type="predicted"/>